<proteinExistence type="predicted"/>
<gene>
    <name evidence="2" type="ORF">ABN611_01675</name>
</gene>
<dbReference type="AlphaFoldDB" id="A0AAU7TEF9"/>
<dbReference type="EMBL" id="CP158165">
    <property type="protein sequence ID" value="XBV25131.1"/>
    <property type="molecule type" value="Genomic_DNA"/>
</dbReference>
<evidence type="ECO:0000313" key="2">
    <source>
        <dbReference type="EMBL" id="XBV25131.1"/>
    </source>
</evidence>
<feature type="transmembrane region" description="Helical" evidence="1">
    <location>
        <begin position="122"/>
        <end position="145"/>
    </location>
</feature>
<reference evidence="2" key="1">
    <citation type="submission" date="2024-06" db="EMBL/GenBank/DDBJ databases">
        <title>Kribbella sp. strain HUAS MG21 genome sequences.</title>
        <authorList>
            <person name="Mo P."/>
        </authorList>
    </citation>
    <scope>NUCLEOTIDE SEQUENCE</scope>
    <source>
        <strain evidence="2">HUAS MG21</strain>
    </source>
</reference>
<keyword evidence="1" id="KW-0812">Transmembrane</keyword>
<name>A0AAU7TEF9_9ACTN</name>
<keyword evidence="1" id="KW-0472">Membrane</keyword>
<sequence>MSAVMVLVLIAGLSEATGRVLPLVSRRPGMSRPVVVGLLLSGTLVEAAVIAFWPRVAWAVAELVASGPTPDATGPAWTPALVAPLVLAGVLSFPWLGPLLHLVLLVAVGAGLTGPLATASGLGWAVAAGCVTVAALGLACAVDVVRRLVARLLAIGVVEAGA</sequence>
<accession>A0AAU7TEF9</accession>
<keyword evidence="1" id="KW-1133">Transmembrane helix</keyword>
<dbReference type="RefSeq" id="WP_350277946.1">
    <property type="nucleotide sequence ID" value="NZ_CP158165.1"/>
</dbReference>
<evidence type="ECO:0000256" key="1">
    <source>
        <dbReference type="SAM" id="Phobius"/>
    </source>
</evidence>
<feature type="transmembrane region" description="Helical" evidence="1">
    <location>
        <begin position="34"/>
        <end position="53"/>
    </location>
</feature>
<protein>
    <recommendedName>
        <fullName evidence="3">Integral membrane protein</fullName>
    </recommendedName>
</protein>
<organism evidence="2">
    <name type="scientific">Kribbella sp. HUAS MG21</name>
    <dbReference type="NCBI Taxonomy" id="3160966"/>
    <lineage>
        <taxon>Bacteria</taxon>
        <taxon>Bacillati</taxon>
        <taxon>Actinomycetota</taxon>
        <taxon>Actinomycetes</taxon>
        <taxon>Propionibacteriales</taxon>
        <taxon>Kribbellaceae</taxon>
        <taxon>Kribbella</taxon>
    </lineage>
</organism>
<evidence type="ECO:0008006" key="3">
    <source>
        <dbReference type="Google" id="ProtNLM"/>
    </source>
</evidence>